<name>A0A852TWE1_9ACTN</name>
<evidence type="ECO:0000256" key="3">
    <source>
        <dbReference type="ARBA" id="ARBA00022827"/>
    </source>
</evidence>
<accession>A0A852TWE1</accession>
<dbReference type="AlphaFoldDB" id="A0A852TWE1"/>
<dbReference type="Pfam" id="PF00890">
    <property type="entry name" value="FAD_binding_2"/>
    <property type="match status" value="1"/>
</dbReference>
<gene>
    <name evidence="6" type="ORF">HDA32_002292</name>
</gene>
<comment type="caution">
    <text evidence="6">The sequence shown here is derived from an EMBL/GenBank/DDBJ whole genome shotgun (WGS) entry which is preliminary data.</text>
</comment>
<keyword evidence="4" id="KW-0560">Oxidoreductase</keyword>
<comment type="cofactor">
    <cofactor evidence="1">
        <name>FAD</name>
        <dbReference type="ChEBI" id="CHEBI:57692"/>
    </cofactor>
</comment>
<dbReference type="PANTHER" id="PTHR43400:SF7">
    <property type="entry name" value="FAD-DEPENDENT OXIDOREDUCTASE 2 FAD BINDING DOMAIN-CONTAINING PROTEIN"/>
    <property type="match status" value="1"/>
</dbReference>
<keyword evidence="2" id="KW-0285">Flavoprotein</keyword>
<keyword evidence="3" id="KW-0274">FAD</keyword>
<evidence type="ECO:0000259" key="5">
    <source>
        <dbReference type="Pfam" id="PF00890"/>
    </source>
</evidence>
<dbReference type="Proteomes" id="UP000589036">
    <property type="component" value="Unassembled WGS sequence"/>
</dbReference>
<dbReference type="GO" id="GO:0033765">
    <property type="term" value="F:steroid dehydrogenase activity, acting on the CH-CH group of donors"/>
    <property type="evidence" value="ECO:0007669"/>
    <property type="project" value="UniProtKB-ARBA"/>
</dbReference>
<dbReference type="SUPFAM" id="SSF56425">
    <property type="entry name" value="Succinate dehydrogenase/fumarate reductase flavoprotein, catalytic domain"/>
    <property type="match status" value="1"/>
</dbReference>
<dbReference type="Gene3D" id="3.90.700.10">
    <property type="entry name" value="Succinate dehydrogenase/fumarate reductase flavoprotein, catalytic domain"/>
    <property type="match status" value="1"/>
</dbReference>
<evidence type="ECO:0000313" key="7">
    <source>
        <dbReference type="Proteomes" id="UP000589036"/>
    </source>
</evidence>
<protein>
    <submittedName>
        <fullName evidence="6">Tricarballylate dehydrogenase</fullName>
    </submittedName>
</protein>
<dbReference type="InterPro" id="IPR027477">
    <property type="entry name" value="Succ_DH/fumarate_Rdtase_cat_sf"/>
</dbReference>
<evidence type="ECO:0000256" key="4">
    <source>
        <dbReference type="ARBA" id="ARBA00023002"/>
    </source>
</evidence>
<evidence type="ECO:0000313" key="6">
    <source>
        <dbReference type="EMBL" id="NYE47172.1"/>
    </source>
</evidence>
<dbReference type="Gene3D" id="3.50.50.60">
    <property type="entry name" value="FAD/NAD(P)-binding domain"/>
    <property type="match status" value="1"/>
</dbReference>
<organism evidence="6 7">
    <name type="scientific">Spinactinospora alkalitolerans</name>
    <dbReference type="NCBI Taxonomy" id="687207"/>
    <lineage>
        <taxon>Bacteria</taxon>
        <taxon>Bacillati</taxon>
        <taxon>Actinomycetota</taxon>
        <taxon>Actinomycetes</taxon>
        <taxon>Streptosporangiales</taxon>
        <taxon>Nocardiopsidaceae</taxon>
        <taxon>Spinactinospora</taxon>
    </lineage>
</organism>
<feature type="domain" description="FAD-dependent oxidoreductase 2 FAD-binding" evidence="5">
    <location>
        <begin position="7"/>
        <end position="457"/>
    </location>
</feature>
<dbReference type="SUPFAM" id="SSF51905">
    <property type="entry name" value="FAD/NAD(P)-binding domain"/>
    <property type="match status" value="1"/>
</dbReference>
<dbReference type="InterPro" id="IPR003953">
    <property type="entry name" value="FAD-dep_OxRdtase_2_FAD-bd"/>
</dbReference>
<sequence>MTDTEYDVVVVGGGIAGLTAAIAACETGARVAVLERSAESETGGNTRYTEAFLRMKSMEEPADGLEEALLGDFMGHPDPGLIEETVREAPRRSGLVHGHHTIDPDIVETFSERAGGTLRWLAGHGMRFEHLPTPFLTTSTTRMAPVGGGLALVETLGAVARALGAVFHFDTTARSLVLNDGAVQGIQAATPDGLRTFTGRAVLACGGFQGNAEMMARYFGRDALTTRPVARGGNHNKGEGIEMALTVGAATSGNFSLFHAEPVDPRSGAAEAAIFCFPYGVLVNRAGERFVNEAPGPVDAWYERIARIIQRQSEGMAYAVLDSQGMSIPNIGSSIRTDQPAYSAPTLSELAVRIDVPPEALEKTAAAYNAACPGGAFDHSVADGLGTRGLSPAKSNWARPIEKGPFHALPIMAANVFTFGGLKTSPRAEVVDRDGKPIPGLYAAGEITGLYYTNYTGSTSVLRGAVFGRIAGEGAAITGTDRAAAGRRRV</sequence>
<dbReference type="PRINTS" id="PR00368">
    <property type="entry name" value="FADPNR"/>
</dbReference>
<evidence type="ECO:0000256" key="2">
    <source>
        <dbReference type="ARBA" id="ARBA00022630"/>
    </source>
</evidence>
<dbReference type="InterPro" id="IPR036188">
    <property type="entry name" value="FAD/NAD-bd_sf"/>
</dbReference>
<dbReference type="PANTHER" id="PTHR43400">
    <property type="entry name" value="FUMARATE REDUCTASE"/>
    <property type="match status" value="1"/>
</dbReference>
<dbReference type="EMBL" id="JACCCC010000001">
    <property type="protein sequence ID" value="NYE47172.1"/>
    <property type="molecule type" value="Genomic_DNA"/>
</dbReference>
<dbReference type="RefSeq" id="WP_179643166.1">
    <property type="nucleotide sequence ID" value="NZ_BAAAYY010000009.1"/>
</dbReference>
<reference evidence="6 7" key="1">
    <citation type="submission" date="2020-07" db="EMBL/GenBank/DDBJ databases">
        <title>Sequencing the genomes of 1000 actinobacteria strains.</title>
        <authorList>
            <person name="Klenk H.-P."/>
        </authorList>
    </citation>
    <scope>NUCLEOTIDE SEQUENCE [LARGE SCALE GENOMIC DNA]</scope>
    <source>
        <strain evidence="6 7">CXB654</strain>
    </source>
</reference>
<dbReference type="InterPro" id="IPR050315">
    <property type="entry name" value="FAD-oxidoreductase_2"/>
</dbReference>
<proteinExistence type="predicted"/>
<evidence type="ECO:0000256" key="1">
    <source>
        <dbReference type="ARBA" id="ARBA00001974"/>
    </source>
</evidence>
<keyword evidence="7" id="KW-1185">Reference proteome</keyword>